<reference evidence="4" key="1">
    <citation type="journal article" date="2023" name="Mol. Phylogenet. Evol.">
        <title>Genome-scale phylogeny and comparative genomics of the fungal order Sordariales.</title>
        <authorList>
            <person name="Hensen N."/>
            <person name="Bonometti L."/>
            <person name="Westerberg I."/>
            <person name="Brannstrom I.O."/>
            <person name="Guillou S."/>
            <person name="Cros-Aarteil S."/>
            <person name="Calhoun S."/>
            <person name="Haridas S."/>
            <person name="Kuo A."/>
            <person name="Mondo S."/>
            <person name="Pangilinan J."/>
            <person name="Riley R."/>
            <person name="LaButti K."/>
            <person name="Andreopoulos B."/>
            <person name="Lipzen A."/>
            <person name="Chen C."/>
            <person name="Yan M."/>
            <person name="Daum C."/>
            <person name="Ng V."/>
            <person name="Clum A."/>
            <person name="Steindorff A."/>
            <person name="Ohm R.A."/>
            <person name="Martin F."/>
            <person name="Silar P."/>
            <person name="Natvig D.O."/>
            <person name="Lalanne C."/>
            <person name="Gautier V."/>
            <person name="Ament-Velasquez S.L."/>
            <person name="Kruys A."/>
            <person name="Hutchinson M.I."/>
            <person name="Powell A.J."/>
            <person name="Barry K."/>
            <person name="Miller A.N."/>
            <person name="Grigoriev I.V."/>
            <person name="Debuchy R."/>
            <person name="Gladieux P."/>
            <person name="Hiltunen Thoren M."/>
            <person name="Johannesson H."/>
        </authorList>
    </citation>
    <scope>NUCLEOTIDE SEQUENCE [LARGE SCALE GENOMIC DNA]</scope>
    <source>
        <strain evidence="4">CBS 284.82</strain>
    </source>
</reference>
<keyword evidence="2" id="KW-0472">Membrane</keyword>
<feature type="transmembrane region" description="Helical" evidence="2">
    <location>
        <begin position="255"/>
        <end position="278"/>
    </location>
</feature>
<evidence type="ECO:0000313" key="4">
    <source>
        <dbReference type="Proteomes" id="UP001303115"/>
    </source>
</evidence>
<keyword evidence="4" id="KW-1185">Reference proteome</keyword>
<dbReference type="PANTHER" id="PTHR34414">
    <property type="entry name" value="HET DOMAIN-CONTAINING PROTEIN-RELATED"/>
    <property type="match status" value="1"/>
</dbReference>
<dbReference type="InterPro" id="IPR046536">
    <property type="entry name" value="DUF6601"/>
</dbReference>
<dbReference type="Proteomes" id="UP001303115">
    <property type="component" value="Unassembled WGS sequence"/>
</dbReference>
<gene>
    <name evidence="3" type="ORF">C8A01DRAFT_16988</name>
</gene>
<evidence type="ECO:0000256" key="1">
    <source>
        <dbReference type="SAM" id="MobiDB-lite"/>
    </source>
</evidence>
<feature type="transmembrane region" description="Helical" evidence="2">
    <location>
        <begin position="290"/>
        <end position="315"/>
    </location>
</feature>
<evidence type="ECO:0000313" key="3">
    <source>
        <dbReference type="EMBL" id="KAK4038961.1"/>
    </source>
</evidence>
<dbReference type="EMBL" id="MU854414">
    <property type="protein sequence ID" value="KAK4038961.1"/>
    <property type="molecule type" value="Genomic_DNA"/>
</dbReference>
<accession>A0AAN6SR07</accession>
<sequence length="347" mass="38781">MAPPDSPRWPLATELSGTENGKRTTDALPATYHYHEKAGKRAVGDPAEDTLAFLQRELSLGGLAGLMKHLWFAGAERPAMPLHSYVAMGREIVVLDRMDMHLLWANDGRLFVKPVPRFLLSPDFCQSNLQCPDGCTCGDPPANACRGVPRKVALGFLYTYACLISSETDFHVANEKRLLPRREDDQPIEWARWKTLARELLRMHEHDPGALHPRFRRAELRLSRLNTISRLTSIPLFNPYFRGRYNYGSLFRDNLAWMATTTVFVAVVLTAMQVGLATERLRGDATFQQASYGFTVFAILGPMGAFALVILYALFHLVKDLPSLLGARRKRTATGRAVSSAEPKTPA</sequence>
<name>A0AAN6SR07_9PEZI</name>
<feature type="region of interest" description="Disordered" evidence="1">
    <location>
        <begin position="1"/>
        <end position="25"/>
    </location>
</feature>
<comment type="caution">
    <text evidence="3">The sequence shown here is derived from an EMBL/GenBank/DDBJ whole genome shotgun (WGS) entry which is preliminary data.</text>
</comment>
<dbReference type="Pfam" id="PF20246">
    <property type="entry name" value="DUF6601"/>
    <property type="match status" value="1"/>
</dbReference>
<keyword evidence="2" id="KW-0812">Transmembrane</keyword>
<dbReference type="PANTHER" id="PTHR34414:SF1">
    <property type="entry name" value="SUBTILISIN-LIKE SERINE PROTEASE"/>
    <property type="match status" value="1"/>
</dbReference>
<protein>
    <recommendedName>
        <fullName evidence="5">Subtilisin-like serine protease</fullName>
    </recommendedName>
</protein>
<keyword evidence="2" id="KW-1133">Transmembrane helix</keyword>
<evidence type="ECO:0000256" key="2">
    <source>
        <dbReference type="SAM" id="Phobius"/>
    </source>
</evidence>
<proteinExistence type="predicted"/>
<evidence type="ECO:0008006" key="5">
    <source>
        <dbReference type="Google" id="ProtNLM"/>
    </source>
</evidence>
<dbReference type="AlphaFoldDB" id="A0AAN6SR07"/>
<organism evidence="3 4">
    <name type="scientific">Parachaetomium inaequale</name>
    <dbReference type="NCBI Taxonomy" id="2588326"/>
    <lineage>
        <taxon>Eukaryota</taxon>
        <taxon>Fungi</taxon>
        <taxon>Dikarya</taxon>
        <taxon>Ascomycota</taxon>
        <taxon>Pezizomycotina</taxon>
        <taxon>Sordariomycetes</taxon>
        <taxon>Sordariomycetidae</taxon>
        <taxon>Sordariales</taxon>
        <taxon>Chaetomiaceae</taxon>
        <taxon>Parachaetomium</taxon>
    </lineage>
</organism>